<evidence type="ECO:0008006" key="3">
    <source>
        <dbReference type="Google" id="ProtNLM"/>
    </source>
</evidence>
<protein>
    <recommendedName>
        <fullName evidence="3">PcfJ-like protein</fullName>
    </recommendedName>
</protein>
<keyword evidence="2" id="KW-1185">Reference proteome</keyword>
<proteinExistence type="predicted"/>
<organism evidence="1 2">
    <name type="scientific">Duncaniella freteri</name>
    <dbReference type="NCBI Taxonomy" id="2530391"/>
    <lineage>
        <taxon>Bacteria</taxon>
        <taxon>Pseudomonadati</taxon>
        <taxon>Bacteroidota</taxon>
        <taxon>Bacteroidia</taxon>
        <taxon>Bacteroidales</taxon>
        <taxon>Muribaculaceae</taxon>
        <taxon>Duncaniella</taxon>
    </lineage>
</organism>
<dbReference type="GeneID" id="82148242"/>
<dbReference type="EMBL" id="SJSA01000001">
    <property type="protein sequence ID" value="TGG39261.1"/>
    <property type="molecule type" value="Genomic_DNA"/>
</dbReference>
<dbReference type="Pfam" id="PF14284">
    <property type="entry name" value="PcfJ"/>
    <property type="match status" value="1"/>
</dbReference>
<sequence length="424" mass="48982">MKARTKFEKQVATSNVRLTAVAPKVFEWGVRNLITHPAFRVPSGRTTCGDCGHKFIHKGKGKYVVCPKCGHELEIKDTFKRSHKEGTYFAILDTIDGLQVERVFLLSAYFKKGNSISVGHNEVCRLWLNAKGQTALTSKVRTLGCYRDCFNWGSTIELRNMTEVHHIIANTWHYPKYKAIPKLKRNGMKGTLPDCHPFDLMKGLLNDARIETLMKARNQKAVKYFIDNPRMLDKCWNTHKIATRHGYKIEDYSLWCDLITLLEKCGRDTRSPKYICPTNLRAEHDFWLDKSTADEERRRKAEQLLKAKKKEEDFFKNKSCFFGIVIKDNDIEISVLDSIEAYKAEGEAMHHCVFKCEYYDKENSVILSAHDKNGNRIETIEFSLTEYKVVQSRGVCNKNTEYHDRIVNLVNANAHRFIKARATA</sequence>
<comment type="caution">
    <text evidence="1">The sequence shown here is derived from an EMBL/GenBank/DDBJ whole genome shotgun (WGS) entry which is preliminary data.</text>
</comment>
<dbReference type="Proteomes" id="UP000297635">
    <property type="component" value="Unassembled WGS sequence"/>
</dbReference>
<evidence type="ECO:0000313" key="2">
    <source>
        <dbReference type="Proteomes" id="UP000297635"/>
    </source>
</evidence>
<dbReference type="RefSeq" id="WP_135469614.1">
    <property type="nucleotide sequence ID" value="NZ_SJSA01000001.1"/>
</dbReference>
<dbReference type="AlphaFoldDB" id="A0A4Z0V3H1"/>
<accession>A0A4Z0V3H1</accession>
<gene>
    <name evidence="1" type="ORF">EZ315_00470</name>
</gene>
<name>A0A4Z0V3H1_9BACT</name>
<dbReference type="InterPro" id="IPR025586">
    <property type="entry name" value="PcfJ"/>
</dbReference>
<evidence type="ECO:0000313" key="1">
    <source>
        <dbReference type="EMBL" id="TGG39261.1"/>
    </source>
</evidence>
<reference evidence="1 2" key="1">
    <citation type="submission" date="2019-02" db="EMBL/GenBank/DDBJ databases">
        <title>Isolation and identification of novel species under the genus Muribaculum.</title>
        <authorList>
            <person name="Miyake S."/>
            <person name="Ding Y."/>
            <person name="Low A."/>
            <person name="Soh M."/>
            <person name="Seedorf H."/>
        </authorList>
    </citation>
    <scope>NUCLEOTIDE SEQUENCE [LARGE SCALE GENOMIC DNA]</scope>
    <source>
        <strain evidence="1 2">TLL-A3</strain>
    </source>
</reference>